<evidence type="ECO:0000313" key="2">
    <source>
        <dbReference type="EMBL" id="MBL7631237.1"/>
    </source>
</evidence>
<feature type="transmembrane region" description="Helical" evidence="1">
    <location>
        <begin position="82"/>
        <end position="102"/>
    </location>
</feature>
<feature type="transmembrane region" description="Helical" evidence="1">
    <location>
        <begin position="12"/>
        <end position="40"/>
    </location>
</feature>
<dbReference type="RefSeq" id="WP_203004502.1">
    <property type="nucleotide sequence ID" value="NZ_JADWYU010000198.1"/>
</dbReference>
<evidence type="ECO:0000256" key="1">
    <source>
        <dbReference type="SAM" id="Phobius"/>
    </source>
</evidence>
<sequence>MGELRASRPVIVAVHLGLVWVVGALAPPLAWTAIVAAAFAGGALGLGVGLLGFLAALAGFLMVITATRAASVLGGTGGRRALWALLVAGVGTAGWVLGWAVTDVAGLGVSRDPLLAALLGGVPFALVAGLLLLRGWPFSVGALTLSVALVAAGVVVLRQEPSDELDARLVTAGIYRETSYVVAIPGYLPVGGRDYGDRLGGGSFGPEDPGLVPPDLFITITAYPRDVLGEQMCGQPTAYDSRLTWGACTVEEDGLVYRHNEVAHGYQVPIDDRFVTVVGTPAVDHDLLRAAASSLHPAGADELVGAQVEAGAHYAAQVPGYVGQVTGPSPGVTYTPADRAGNGARSVAITLYVSYAAGEDICFRTTECTPRDAGLTYVRDEDTHGYVIRRGDVNVRVLGGPQVAKELLRQATLTARPATDEELRRILPPPRPHGRLERLRHWLRQF</sequence>
<dbReference type="AlphaFoldDB" id="A0A937RJB5"/>
<name>A0A937RJB5_9ACTN</name>
<accession>A0A937RJB5</accession>
<feature type="transmembrane region" description="Helical" evidence="1">
    <location>
        <begin position="114"/>
        <end position="133"/>
    </location>
</feature>
<organism evidence="2 3">
    <name type="scientific">Frankia nepalensis</name>
    <dbReference type="NCBI Taxonomy" id="1836974"/>
    <lineage>
        <taxon>Bacteria</taxon>
        <taxon>Bacillati</taxon>
        <taxon>Actinomycetota</taxon>
        <taxon>Actinomycetes</taxon>
        <taxon>Frankiales</taxon>
        <taxon>Frankiaceae</taxon>
        <taxon>Frankia</taxon>
    </lineage>
</organism>
<evidence type="ECO:0000313" key="3">
    <source>
        <dbReference type="Proteomes" id="UP000604475"/>
    </source>
</evidence>
<keyword evidence="1" id="KW-0812">Transmembrane</keyword>
<protein>
    <submittedName>
        <fullName evidence="2">Uncharacterized protein</fullName>
    </submittedName>
</protein>
<reference evidence="2" key="1">
    <citation type="submission" date="2020-12" db="EMBL/GenBank/DDBJ databases">
        <title>Genomic characterization of non-nitrogen-fixing Frankia strains.</title>
        <authorList>
            <person name="Carlos-Shanley C."/>
            <person name="Guerra T."/>
            <person name="Hahn D."/>
        </authorList>
    </citation>
    <scope>NUCLEOTIDE SEQUENCE</scope>
    <source>
        <strain evidence="2">CN6</strain>
    </source>
</reference>
<gene>
    <name evidence="2" type="ORF">I7412_29570</name>
</gene>
<keyword evidence="1" id="KW-1133">Transmembrane helix</keyword>
<keyword evidence="1" id="KW-0472">Membrane</keyword>
<keyword evidence="3" id="KW-1185">Reference proteome</keyword>
<feature type="transmembrane region" description="Helical" evidence="1">
    <location>
        <begin position="140"/>
        <end position="157"/>
    </location>
</feature>
<dbReference type="Proteomes" id="UP000604475">
    <property type="component" value="Unassembled WGS sequence"/>
</dbReference>
<feature type="transmembrane region" description="Helical" evidence="1">
    <location>
        <begin position="46"/>
        <end position="70"/>
    </location>
</feature>
<proteinExistence type="predicted"/>
<dbReference type="EMBL" id="JAEACQ010000263">
    <property type="protein sequence ID" value="MBL7631237.1"/>
    <property type="molecule type" value="Genomic_DNA"/>
</dbReference>
<comment type="caution">
    <text evidence="2">The sequence shown here is derived from an EMBL/GenBank/DDBJ whole genome shotgun (WGS) entry which is preliminary data.</text>
</comment>